<dbReference type="OrthoDB" id="438440at2759"/>
<dbReference type="InterPro" id="IPR029058">
    <property type="entry name" value="AB_hydrolase_fold"/>
</dbReference>
<keyword evidence="8" id="KW-0443">Lipid metabolism</keyword>
<dbReference type="SUPFAM" id="SSF53474">
    <property type="entry name" value="alpha/beta-Hydrolases"/>
    <property type="match status" value="1"/>
</dbReference>
<keyword evidence="10" id="KW-1185">Reference proteome</keyword>
<comment type="subcellular location">
    <subcellularLocation>
        <location evidence="1">Plastid</location>
        <location evidence="1">Chloroplast</location>
    </subcellularLocation>
</comment>
<sequence>MATSISNIIVAFPKTFRSNNPKLSLSQLHNTLTLTTKKPSLQCKASLPSILETQQQQQQDQKQKTITEAWRKIHGEDNWAGLLDPMDPLMRAELTRYGEMAQACYDSFDFDPYSKYCGNCRYPLSEFFEALDMTHLGYTVTRYLYATANINLPNFFRKSRWPDKMWSKHANWAGYVAVSDDVTSKRLGRRDITVAWRGTVTHVEWVTDLMNFLKPVSPDIPCPDKDVKVEAGFLDLYTDRETDCGYCKYSAREQVLAEVKRLVDLYPNEEISITITGHSLGSAMAILSAFDIVETGLHVGKGGRRAHVSVFSFSGPRVGNTSFKERLEEKLGIKVLRVHNTHDLVPQSPGLFFNESSPAWVLKLFEWLPWCYLHVGVELELDHKKSPFLNPNGNSACAHNLEAHLHLLDGYHGRDRGFEPVTGRDLALVNKDSDFLKDEHSVPPCWRQDMNKGMIKTEDGRWVQAERPELHDHPEDIDHYLSDIGSFSSRT</sequence>
<organism evidence="10 11">
    <name type="scientific">Abrus precatorius</name>
    <name type="common">Indian licorice</name>
    <name type="synonym">Glycine abrus</name>
    <dbReference type="NCBI Taxonomy" id="3816"/>
    <lineage>
        <taxon>Eukaryota</taxon>
        <taxon>Viridiplantae</taxon>
        <taxon>Streptophyta</taxon>
        <taxon>Embryophyta</taxon>
        <taxon>Tracheophyta</taxon>
        <taxon>Spermatophyta</taxon>
        <taxon>Magnoliopsida</taxon>
        <taxon>eudicotyledons</taxon>
        <taxon>Gunneridae</taxon>
        <taxon>Pentapetalae</taxon>
        <taxon>rosids</taxon>
        <taxon>fabids</taxon>
        <taxon>Fabales</taxon>
        <taxon>Fabaceae</taxon>
        <taxon>Papilionoideae</taxon>
        <taxon>50 kb inversion clade</taxon>
        <taxon>NPAAA clade</taxon>
        <taxon>indigoferoid/millettioid clade</taxon>
        <taxon>Abreae</taxon>
        <taxon>Abrus</taxon>
    </lineage>
</organism>
<dbReference type="GeneID" id="113862710"/>
<dbReference type="CDD" id="cd00519">
    <property type="entry name" value="Lipase_3"/>
    <property type="match status" value="1"/>
</dbReference>
<dbReference type="AlphaFoldDB" id="A0A8B8L611"/>
<reference evidence="10" key="1">
    <citation type="journal article" date="2019" name="Toxins">
        <title>Detection of Abrin-Like and Prepropulchellin-Like Toxin Genes and Transcripts Using Whole Genome Sequencing and Full-Length Transcript Sequencing of Abrus precatorius.</title>
        <authorList>
            <person name="Hovde B.T."/>
            <person name="Daligault H.E."/>
            <person name="Hanschen E.R."/>
            <person name="Kunde Y.A."/>
            <person name="Johnson M.B."/>
            <person name="Starkenburg S.R."/>
            <person name="Johnson S.L."/>
        </authorList>
    </citation>
    <scope>NUCLEOTIDE SEQUENCE [LARGE SCALE GENOMIC DNA]</scope>
</reference>
<dbReference type="PANTHER" id="PTHR31403">
    <property type="entry name" value="PHOSPHOLIPASE A1-IBETA2, CHLOROPLASTIC"/>
    <property type="match status" value="1"/>
</dbReference>
<keyword evidence="7" id="KW-0442">Lipid degradation</keyword>
<evidence type="ECO:0000256" key="8">
    <source>
        <dbReference type="ARBA" id="ARBA00023098"/>
    </source>
</evidence>
<dbReference type="PANTHER" id="PTHR31403:SF51">
    <property type="entry name" value="PHOSPHOLIPASE A1-IGAMMA2, CHLOROPLASTIC"/>
    <property type="match status" value="1"/>
</dbReference>
<name>A0A8B8L611_ABRPR</name>
<evidence type="ECO:0000313" key="10">
    <source>
        <dbReference type="Proteomes" id="UP000694853"/>
    </source>
</evidence>
<accession>A0A8B8L611</accession>
<evidence type="ECO:0000256" key="5">
    <source>
        <dbReference type="ARBA" id="ARBA00022801"/>
    </source>
</evidence>
<evidence type="ECO:0000256" key="1">
    <source>
        <dbReference type="ARBA" id="ARBA00004229"/>
    </source>
</evidence>
<dbReference type="Proteomes" id="UP000694853">
    <property type="component" value="Unplaced"/>
</dbReference>
<evidence type="ECO:0000313" key="11">
    <source>
        <dbReference type="RefSeq" id="XP_027351647.1"/>
    </source>
</evidence>
<evidence type="ECO:0000259" key="9">
    <source>
        <dbReference type="Pfam" id="PF01764"/>
    </source>
</evidence>
<keyword evidence="5" id="KW-0378">Hydrolase</keyword>
<evidence type="ECO:0000256" key="7">
    <source>
        <dbReference type="ARBA" id="ARBA00022963"/>
    </source>
</evidence>
<dbReference type="GO" id="GO:0016042">
    <property type="term" value="P:lipid catabolic process"/>
    <property type="evidence" value="ECO:0007669"/>
    <property type="project" value="UniProtKB-KW"/>
</dbReference>
<reference evidence="11" key="2">
    <citation type="submission" date="2025-08" db="UniProtKB">
        <authorList>
            <consortium name="RefSeq"/>
        </authorList>
    </citation>
    <scope>IDENTIFICATION</scope>
    <source>
        <tissue evidence="11">Young leaves</tissue>
    </source>
</reference>
<dbReference type="InterPro" id="IPR002921">
    <property type="entry name" value="Fungal_lipase-type"/>
</dbReference>
<evidence type="ECO:0000256" key="6">
    <source>
        <dbReference type="ARBA" id="ARBA00022946"/>
    </source>
</evidence>
<dbReference type="GO" id="GO:0009507">
    <property type="term" value="C:chloroplast"/>
    <property type="evidence" value="ECO:0007669"/>
    <property type="project" value="UniProtKB-SubCell"/>
</dbReference>
<dbReference type="Pfam" id="PF01764">
    <property type="entry name" value="Lipase_3"/>
    <property type="match status" value="1"/>
</dbReference>
<evidence type="ECO:0000256" key="4">
    <source>
        <dbReference type="ARBA" id="ARBA00022640"/>
    </source>
</evidence>
<proteinExistence type="inferred from homology"/>
<protein>
    <submittedName>
        <fullName evidence="11">Phospholipase A1-Igamma2, chloroplastic-like</fullName>
    </submittedName>
</protein>
<gene>
    <name evidence="11" type="primary">LOC113862710</name>
</gene>
<keyword evidence="6" id="KW-0809">Transit peptide</keyword>
<keyword evidence="3" id="KW-0150">Chloroplast</keyword>
<dbReference type="KEGG" id="aprc:113862710"/>
<dbReference type="GO" id="GO:0047714">
    <property type="term" value="F:galactolipase activity"/>
    <property type="evidence" value="ECO:0007669"/>
    <property type="project" value="UniProtKB-ARBA"/>
</dbReference>
<dbReference type="Gene3D" id="3.40.50.1820">
    <property type="entry name" value="alpha/beta hydrolase"/>
    <property type="match status" value="1"/>
</dbReference>
<dbReference type="RefSeq" id="XP_027351647.1">
    <property type="nucleotide sequence ID" value="XM_027495846.1"/>
</dbReference>
<evidence type="ECO:0000256" key="2">
    <source>
        <dbReference type="ARBA" id="ARBA00010701"/>
    </source>
</evidence>
<dbReference type="GO" id="GO:0008970">
    <property type="term" value="F:phospholipase A1 activity"/>
    <property type="evidence" value="ECO:0007669"/>
    <property type="project" value="UniProtKB-ARBA"/>
</dbReference>
<comment type="similarity">
    <text evidence="2">Belongs to the AB hydrolase superfamily. Lipase family.</text>
</comment>
<feature type="domain" description="Fungal lipase-type" evidence="9">
    <location>
        <begin position="194"/>
        <end position="351"/>
    </location>
</feature>
<keyword evidence="4" id="KW-0934">Plastid</keyword>
<evidence type="ECO:0000256" key="3">
    <source>
        <dbReference type="ARBA" id="ARBA00022528"/>
    </source>
</evidence>
<dbReference type="FunFam" id="3.40.50.1820:FF:000065">
    <property type="entry name" value="Phospholipase A1-II 3"/>
    <property type="match status" value="1"/>
</dbReference>